<organism evidence="2 3">
    <name type="scientific">Vibrio superstes NBRC 103154</name>
    <dbReference type="NCBI Taxonomy" id="1219062"/>
    <lineage>
        <taxon>Bacteria</taxon>
        <taxon>Pseudomonadati</taxon>
        <taxon>Pseudomonadota</taxon>
        <taxon>Gammaproteobacteria</taxon>
        <taxon>Vibrionales</taxon>
        <taxon>Vibrionaceae</taxon>
        <taxon>Vibrio</taxon>
    </lineage>
</organism>
<dbReference type="InterPro" id="IPR000387">
    <property type="entry name" value="Tyr_Pase_dom"/>
</dbReference>
<dbReference type="InterPro" id="IPR050561">
    <property type="entry name" value="PTP"/>
</dbReference>
<dbReference type="EMBL" id="BJXK01000026">
    <property type="protein sequence ID" value="GEM81583.1"/>
    <property type="molecule type" value="Genomic_DNA"/>
</dbReference>
<keyword evidence="3" id="KW-1185">Reference proteome</keyword>
<comment type="caution">
    <text evidence="2">The sequence shown here is derived from an EMBL/GenBank/DDBJ whole genome shotgun (WGS) entry which is preliminary data.</text>
</comment>
<dbReference type="PROSITE" id="PS00383">
    <property type="entry name" value="TYR_PHOSPHATASE_1"/>
    <property type="match status" value="1"/>
</dbReference>
<protein>
    <submittedName>
        <fullName evidence="2">Phosphatase</fullName>
    </submittedName>
</protein>
<dbReference type="PANTHER" id="PTHR23339">
    <property type="entry name" value="TYROSINE SPECIFIC PROTEIN PHOSPHATASE AND DUAL SPECIFICITY PROTEIN PHOSPHATASE"/>
    <property type="match status" value="1"/>
</dbReference>
<evidence type="ECO:0000313" key="3">
    <source>
        <dbReference type="Proteomes" id="UP000321113"/>
    </source>
</evidence>
<sequence>MTHPTWELSIDHGAALVLTPCPGTKELGLDESLAQLKEQGVVAIVTAINSEEMAGKNVGELGEKAKALGLKWFHLPIEDDCAPEADFAQQWKAVSPELHEIVKQGGKIAMHCMGGSGRTGLLAANLLLELDWPLPKIVTEVKALRPGAFSKPVQINYVEALAQNR</sequence>
<dbReference type="Proteomes" id="UP000321113">
    <property type="component" value="Unassembled WGS sequence"/>
</dbReference>
<dbReference type="InterPro" id="IPR016130">
    <property type="entry name" value="Tyr_Pase_AS"/>
</dbReference>
<gene>
    <name evidence="2" type="ORF">VSU01S_38280</name>
</gene>
<dbReference type="Gene3D" id="3.90.190.10">
    <property type="entry name" value="Protein tyrosine phosphatase superfamily"/>
    <property type="match status" value="1"/>
</dbReference>
<proteinExistence type="predicted"/>
<name>A0A511QW33_9VIBR</name>
<accession>A0A511QW33</accession>
<dbReference type="SUPFAM" id="SSF52799">
    <property type="entry name" value="(Phosphotyrosine protein) phosphatases II"/>
    <property type="match status" value="1"/>
</dbReference>
<feature type="domain" description="Tyrosine specific protein phosphatases" evidence="1">
    <location>
        <begin position="85"/>
        <end position="156"/>
    </location>
</feature>
<reference evidence="2 3" key="1">
    <citation type="submission" date="2019-07" db="EMBL/GenBank/DDBJ databases">
        <title>Whole genome shotgun sequence of Vibrio superstes NBRC 103154.</title>
        <authorList>
            <person name="Hosoyama A."/>
            <person name="Uohara A."/>
            <person name="Ohji S."/>
            <person name="Ichikawa N."/>
        </authorList>
    </citation>
    <scope>NUCLEOTIDE SEQUENCE [LARGE SCALE GENOMIC DNA]</scope>
    <source>
        <strain evidence="2 3">NBRC 103154</strain>
    </source>
</reference>
<dbReference type="OrthoDB" id="9806482at2"/>
<dbReference type="RefSeq" id="WP_119009431.1">
    <property type="nucleotide sequence ID" value="NZ_BJXK01000026.1"/>
</dbReference>
<dbReference type="InterPro" id="IPR029021">
    <property type="entry name" value="Prot-tyrosine_phosphatase-like"/>
</dbReference>
<evidence type="ECO:0000313" key="2">
    <source>
        <dbReference type="EMBL" id="GEM81583.1"/>
    </source>
</evidence>
<evidence type="ECO:0000259" key="1">
    <source>
        <dbReference type="PROSITE" id="PS50056"/>
    </source>
</evidence>
<dbReference type="PROSITE" id="PS50056">
    <property type="entry name" value="TYR_PHOSPHATASE_2"/>
    <property type="match status" value="1"/>
</dbReference>
<dbReference type="Pfam" id="PF22785">
    <property type="entry name" value="Tc-R-P"/>
    <property type="match status" value="1"/>
</dbReference>
<dbReference type="AlphaFoldDB" id="A0A511QW33"/>